<dbReference type="SUPFAM" id="SSF47699">
    <property type="entry name" value="Bifunctional inhibitor/lipid-transfer protein/seed storage 2S albumin"/>
    <property type="match status" value="1"/>
</dbReference>
<comment type="similarity">
    <text evidence="1 4">Belongs to the plant LTP family.</text>
</comment>
<keyword evidence="5" id="KW-0732">Signal</keyword>
<dbReference type="GO" id="GO:0008289">
    <property type="term" value="F:lipid binding"/>
    <property type="evidence" value="ECO:0007669"/>
    <property type="project" value="UniProtKB-KW"/>
</dbReference>
<keyword evidence="2 4" id="KW-0813">Transport</keyword>
<dbReference type="InterPro" id="IPR036312">
    <property type="entry name" value="Bifun_inhib/LTP/seed_sf"/>
</dbReference>
<accession>A0A6A1WH23</accession>
<protein>
    <recommendedName>
        <fullName evidence="4">Non-specific lipid-transfer protein</fullName>
    </recommendedName>
</protein>
<dbReference type="PROSITE" id="PS51257">
    <property type="entry name" value="PROKAR_LIPOPROTEIN"/>
    <property type="match status" value="1"/>
</dbReference>
<keyword evidence="4" id="KW-0446">Lipid-binding</keyword>
<keyword evidence="8" id="KW-1185">Reference proteome</keyword>
<name>A0A6A1WH23_9ROSI</name>
<proteinExistence type="inferred from homology"/>
<dbReference type="SMART" id="SM00499">
    <property type="entry name" value="AAI"/>
    <property type="match status" value="1"/>
</dbReference>
<evidence type="ECO:0000259" key="6">
    <source>
        <dbReference type="SMART" id="SM00499"/>
    </source>
</evidence>
<organism evidence="7 8">
    <name type="scientific">Morella rubra</name>
    <name type="common">Chinese bayberry</name>
    <dbReference type="NCBI Taxonomy" id="262757"/>
    <lineage>
        <taxon>Eukaryota</taxon>
        <taxon>Viridiplantae</taxon>
        <taxon>Streptophyta</taxon>
        <taxon>Embryophyta</taxon>
        <taxon>Tracheophyta</taxon>
        <taxon>Spermatophyta</taxon>
        <taxon>Magnoliopsida</taxon>
        <taxon>eudicotyledons</taxon>
        <taxon>Gunneridae</taxon>
        <taxon>Pentapetalae</taxon>
        <taxon>rosids</taxon>
        <taxon>fabids</taxon>
        <taxon>Fagales</taxon>
        <taxon>Myricaceae</taxon>
        <taxon>Morella</taxon>
    </lineage>
</organism>
<sequence>MAGLKLAVVLLLCMMLGAPIAQAALSCSQITTNLAPCLNYLRSGGAPSQSCCNGVKAVNDAAKTTPDRQAACKCMKSAAGSVSGLNPNLASGLPSKCNVNIPYKFSASTNCDR</sequence>
<dbReference type="OrthoDB" id="1890443at2759"/>
<feature type="domain" description="Bifunctional inhibitor/plant lipid transfer protein/seed storage helical" evidence="6">
    <location>
        <begin position="27"/>
        <end position="111"/>
    </location>
</feature>
<dbReference type="Gene3D" id="1.10.110.10">
    <property type="entry name" value="Plant lipid-transfer and hydrophobic proteins"/>
    <property type="match status" value="1"/>
</dbReference>
<evidence type="ECO:0000256" key="4">
    <source>
        <dbReference type="RuleBase" id="RU000628"/>
    </source>
</evidence>
<dbReference type="PANTHER" id="PTHR33076">
    <property type="entry name" value="NON-SPECIFIC LIPID-TRANSFER PROTEIN 2-RELATED"/>
    <property type="match status" value="1"/>
</dbReference>
<reference evidence="7 8" key="1">
    <citation type="journal article" date="2019" name="Plant Biotechnol. J.">
        <title>The red bayberry genome and genetic basis of sex determination.</title>
        <authorList>
            <person name="Jia H.M."/>
            <person name="Jia H.J."/>
            <person name="Cai Q.L."/>
            <person name="Wang Y."/>
            <person name="Zhao H.B."/>
            <person name="Yang W.F."/>
            <person name="Wang G.Y."/>
            <person name="Li Y.H."/>
            <person name="Zhan D.L."/>
            <person name="Shen Y.T."/>
            <person name="Niu Q.F."/>
            <person name="Chang L."/>
            <person name="Qiu J."/>
            <person name="Zhao L."/>
            <person name="Xie H.B."/>
            <person name="Fu W.Y."/>
            <person name="Jin J."/>
            <person name="Li X.W."/>
            <person name="Jiao Y."/>
            <person name="Zhou C.C."/>
            <person name="Tu T."/>
            <person name="Chai C.Y."/>
            <person name="Gao J.L."/>
            <person name="Fan L.J."/>
            <person name="van de Weg E."/>
            <person name="Wang J.Y."/>
            <person name="Gao Z.S."/>
        </authorList>
    </citation>
    <scope>NUCLEOTIDE SEQUENCE [LARGE SCALE GENOMIC DNA]</scope>
    <source>
        <tissue evidence="7">Leaves</tissue>
    </source>
</reference>
<feature type="chain" id="PRO_5025539564" description="Non-specific lipid-transfer protein" evidence="5">
    <location>
        <begin position="24"/>
        <end position="113"/>
    </location>
</feature>
<dbReference type="GO" id="GO:0006869">
    <property type="term" value="P:lipid transport"/>
    <property type="evidence" value="ECO:0007669"/>
    <property type="project" value="InterPro"/>
</dbReference>
<dbReference type="InterPro" id="IPR000528">
    <property type="entry name" value="Plant_nsLTP"/>
</dbReference>
<evidence type="ECO:0000256" key="3">
    <source>
        <dbReference type="ARBA" id="ARBA00023157"/>
    </source>
</evidence>
<comment type="function">
    <text evidence="4">Plant non-specific lipid-transfer proteins transfer phospholipids as well as galactolipids across membranes. May play a role in wax or cutin deposition in the cell walls of expanding epidermal cells and certain secretory tissues.</text>
</comment>
<gene>
    <name evidence="7" type="ORF">CJ030_MR2G016989</name>
</gene>
<dbReference type="FunFam" id="1.10.110.10:FF:000002">
    <property type="entry name" value="Non-specific lipid-transfer protein"/>
    <property type="match status" value="1"/>
</dbReference>
<dbReference type="Proteomes" id="UP000516437">
    <property type="component" value="Chromosome 2"/>
</dbReference>
<dbReference type="CDD" id="cd01960">
    <property type="entry name" value="nsLTP1"/>
    <property type="match status" value="1"/>
</dbReference>
<evidence type="ECO:0000256" key="5">
    <source>
        <dbReference type="SAM" id="SignalP"/>
    </source>
</evidence>
<dbReference type="InterPro" id="IPR016140">
    <property type="entry name" value="Bifunc_inhib/LTP/seed_store"/>
</dbReference>
<evidence type="ECO:0000313" key="7">
    <source>
        <dbReference type="EMBL" id="KAB1224629.1"/>
    </source>
</evidence>
<dbReference type="EMBL" id="RXIC02000020">
    <property type="protein sequence ID" value="KAB1224629.1"/>
    <property type="molecule type" value="Genomic_DNA"/>
</dbReference>
<keyword evidence="3" id="KW-1015">Disulfide bond</keyword>
<evidence type="ECO:0000313" key="8">
    <source>
        <dbReference type="Proteomes" id="UP000516437"/>
    </source>
</evidence>
<dbReference type="PRINTS" id="PR00382">
    <property type="entry name" value="LIPIDTRNSFER"/>
</dbReference>
<dbReference type="AlphaFoldDB" id="A0A6A1WH23"/>
<comment type="caution">
    <text evidence="7">The sequence shown here is derived from an EMBL/GenBank/DDBJ whole genome shotgun (WGS) entry which is preliminary data.</text>
</comment>
<dbReference type="Pfam" id="PF00234">
    <property type="entry name" value="Tryp_alpha_amyl"/>
    <property type="match status" value="1"/>
</dbReference>
<evidence type="ECO:0000256" key="1">
    <source>
        <dbReference type="ARBA" id="ARBA00009748"/>
    </source>
</evidence>
<feature type="signal peptide" evidence="5">
    <location>
        <begin position="1"/>
        <end position="23"/>
    </location>
</feature>
<evidence type="ECO:0000256" key="2">
    <source>
        <dbReference type="ARBA" id="ARBA00022448"/>
    </source>
</evidence>